<accession>A0A430FV38</accession>
<dbReference type="RefSeq" id="WP_125968114.1">
    <property type="nucleotide sequence ID" value="NZ_QXGK01000006.1"/>
</dbReference>
<evidence type="ECO:0000313" key="2">
    <source>
        <dbReference type="Proteomes" id="UP000287470"/>
    </source>
</evidence>
<sequence length="86" mass="9493">MNGQTERHGHVSLTHVGADGVVTRTDVHVVAALPETSDDECFDPETCCDAMERSLIAAMRAYLRPDVAPECLMARLRETLDRCCCE</sequence>
<dbReference type="EMBL" id="QXGK01000006">
    <property type="protein sequence ID" value="RSX57265.1"/>
    <property type="molecule type" value="Genomic_DNA"/>
</dbReference>
<evidence type="ECO:0000313" key="1">
    <source>
        <dbReference type="EMBL" id="RSX57265.1"/>
    </source>
</evidence>
<comment type="caution">
    <text evidence="1">The sequence shown here is derived from an EMBL/GenBank/DDBJ whole genome shotgun (WGS) entry which is preliminary data.</text>
</comment>
<dbReference type="OrthoDB" id="3239392at2"/>
<proteinExistence type="predicted"/>
<protein>
    <submittedName>
        <fullName evidence="1">Uncharacterized protein</fullName>
    </submittedName>
</protein>
<name>A0A430FV38_9BIFI</name>
<organism evidence="1 2">
    <name type="scientific">Bifidobacterium samirii</name>
    <dbReference type="NCBI Taxonomy" id="2306974"/>
    <lineage>
        <taxon>Bacteria</taxon>
        <taxon>Bacillati</taxon>
        <taxon>Actinomycetota</taxon>
        <taxon>Actinomycetes</taxon>
        <taxon>Bifidobacteriales</taxon>
        <taxon>Bifidobacteriaceae</taxon>
        <taxon>Bifidobacterium</taxon>
    </lineage>
</organism>
<gene>
    <name evidence="1" type="ORF">D2E24_0858</name>
</gene>
<dbReference type="Proteomes" id="UP000287470">
    <property type="component" value="Unassembled WGS sequence"/>
</dbReference>
<dbReference type="AlphaFoldDB" id="A0A430FV38"/>
<keyword evidence="2" id="KW-1185">Reference proteome</keyword>
<reference evidence="1 2" key="1">
    <citation type="submission" date="2018-09" db="EMBL/GenBank/DDBJ databases">
        <title>Characterization of the phylogenetic diversity of five novel species belonging to the genus Bifidobacterium.</title>
        <authorList>
            <person name="Lugli G.A."/>
            <person name="Duranti S."/>
            <person name="Milani C."/>
        </authorList>
    </citation>
    <scope>NUCLEOTIDE SEQUENCE [LARGE SCALE GENOMIC DNA]</scope>
    <source>
        <strain evidence="1 2">2033B</strain>
    </source>
</reference>